<evidence type="ECO:0000313" key="3">
    <source>
        <dbReference type="Proteomes" id="UP000681594"/>
    </source>
</evidence>
<feature type="domain" description="Hemerythrin-like" evidence="1">
    <location>
        <begin position="27"/>
        <end position="157"/>
    </location>
</feature>
<sequence>MVLERSGGGPARARFCESWHDRVDRRVRALVAEHVALRALCDRLETIADGLPGLPPEEERQLLARHLAALLPPHQDREDELLTSLLPSGGGSAIERSLIERIRGQHITDAVHAQDLAGALETASPGMAAEALGYMLRCFFDGCRRAMAFEELALLKLAGPRLSRDTDALLEACLRTGTAAA</sequence>
<proteinExistence type="predicted"/>
<organism evidence="2 3">
    <name type="scientific">Pararoseomonas baculiformis</name>
    <dbReference type="NCBI Taxonomy" id="2820812"/>
    <lineage>
        <taxon>Bacteria</taxon>
        <taxon>Pseudomonadati</taxon>
        <taxon>Pseudomonadota</taxon>
        <taxon>Alphaproteobacteria</taxon>
        <taxon>Acetobacterales</taxon>
        <taxon>Acetobacteraceae</taxon>
        <taxon>Pararoseomonas</taxon>
    </lineage>
</organism>
<protein>
    <submittedName>
        <fullName evidence="2">Hemerythrin domain-containing protein</fullName>
    </submittedName>
</protein>
<gene>
    <name evidence="2" type="ORF">J8J14_17520</name>
</gene>
<dbReference type="Gene3D" id="1.20.120.520">
    <property type="entry name" value="nmb1532 protein domain like"/>
    <property type="match status" value="1"/>
</dbReference>
<evidence type="ECO:0000313" key="2">
    <source>
        <dbReference type="EMBL" id="MBP0446577.1"/>
    </source>
</evidence>
<comment type="caution">
    <text evidence="2">The sequence shown here is derived from an EMBL/GenBank/DDBJ whole genome shotgun (WGS) entry which is preliminary data.</text>
</comment>
<dbReference type="EMBL" id="JAGIZB010000018">
    <property type="protein sequence ID" value="MBP0446577.1"/>
    <property type="molecule type" value="Genomic_DNA"/>
</dbReference>
<reference evidence="2 3" key="1">
    <citation type="submission" date="2021-03" db="EMBL/GenBank/DDBJ databases">
        <authorList>
            <person name="So Y."/>
        </authorList>
    </citation>
    <scope>NUCLEOTIDE SEQUENCE [LARGE SCALE GENOMIC DNA]</scope>
    <source>
        <strain evidence="2 3">SSH11</strain>
    </source>
</reference>
<dbReference type="Pfam" id="PF01814">
    <property type="entry name" value="Hemerythrin"/>
    <property type="match status" value="1"/>
</dbReference>
<keyword evidence="3" id="KW-1185">Reference proteome</keyword>
<name>A0ABS4AHS0_9PROT</name>
<dbReference type="RefSeq" id="WP_209380841.1">
    <property type="nucleotide sequence ID" value="NZ_JAGIZB010000018.1"/>
</dbReference>
<dbReference type="Proteomes" id="UP000681594">
    <property type="component" value="Unassembled WGS sequence"/>
</dbReference>
<dbReference type="InterPro" id="IPR012312">
    <property type="entry name" value="Hemerythrin-like"/>
</dbReference>
<evidence type="ECO:0000259" key="1">
    <source>
        <dbReference type="Pfam" id="PF01814"/>
    </source>
</evidence>
<accession>A0ABS4AHS0</accession>